<evidence type="ECO:0000256" key="1">
    <source>
        <dbReference type="SAM" id="Phobius"/>
    </source>
</evidence>
<evidence type="ECO:0000256" key="2">
    <source>
        <dbReference type="SAM" id="SignalP"/>
    </source>
</evidence>
<organism evidence="3 4">
    <name type="scientific">Orchesella dallaii</name>
    <dbReference type="NCBI Taxonomy" id="48710"/>
    <lineage>
        <taxon>Eukaryota</taxon>
        <taxon>Metazoa</taxon>
        <taxon>Ecdysozoa</taxon>
        <taxon>Arthropoda</taxon>
        <taxon>Hexapoda</taxon>
        <taxon>Collembola</taxon>
        <taxon>Entomobryomorpha</taxon>
        <taxon>Entomobryoidea</taxon>
        <taxon>Orchesellidae</taxon>
        <taxon>Orchesellinae</taxon>
        <taxon>Orchesella</taxon>
    </lineage>
</organism>
<sequence>MRSFKLAFALLLSLGVFFSTVNPINFGSAGPEMRGRLSTNIPNGTKIVVVDQAFQIISVLPSTPRTGLCVELSGPEIPFRARKPERSCVFLSHGLGSLVFLHVNDSKCFYRSKSPIYMDIEVLKHSVYYAIGTRNEEHTELQRHVEQSSEMECKLQSEVIAWYYFLLLILFAVYPLLLWCSTRMSKIVAPKNEQQIPRIEPAIDNMIEQPRPIMEEPTVHTRSGRMVRTPARYLTDF</sequence>
<keyword evidence="1" id="KW-1133">Transmembrane helix</keyword>
<name>A0ABP1QYL3_9HEXA</name>
<evidence type="ECO:0000313" key="3">
    <source>
        <dbReference type="EMBL" id="CAL8115326.1"/>
    </source>
</evidence>
<keyword evidence="4" id="KW-1185">Reference proteome</keyword>
<feature type="signal peptide" evidence="2">
    <location>
        <begin position="1"/>
        <end position="23"/>
    </location>
</feature>
<proteinExistence type="predicted"/>
<keyword evidence="2" id="KW-0732">Signal</keyword>
<accession>A0ABP1QYL3</accession>
<feature type="chain" id="PRO_5046533340" evidence="2">
    <location>
        <begin position="24"/>
        <end position="237"/>
    </location>
</feature>
<evidence type="ECO:0000313" key="4">
    <source>
        <dbReference type="Proteomes" id="UP001642540"/>
    </source>
</evidence>
<reference evidence="3 4" key="1">
    <citation type="submission" date="2024-08" db="EMBL/GenBank/DDBJ databases">
        <authorList>
            <person name="Cucini C."/>
            <person name="Frati F."/>
        </authorList>
    </citation>
    <scope>NUCLEOTIDE SEQUENCE [LARGE SCALE GENOMIC DNA]</scope>
</reference>
<gene>
    <name evidence="3" type="ORF">ODALV1_LOCUS16805</name>
</gene>
<keyword evidence="1" id="KW-0812">Transmembrane</keyword>
<protein>
    <submittedName>
        <fullName evidence="3">Uncharacterized protein</fullName>
    </submittedName>
</protein>
<dbReference type="EMBL" id="CAXLJM020000051">
    <property type="protein sequence ID" value="CAL8115326.1"/>
    <property type="molecule type" value="Genomic_DNA"/>
</dbReference>
<dbReference type="Proteomes" id="UP001642540">
    <property type="component" value="Unassembled WGS sequence"/>
</dbReference>
<comment type="caution">
    <text evidence="3">The sequence shown here is derived from an EMBL/GenBank/DDBJ whole genome shotgun (WGS) entry which is preliminary data.</text>
</comment>
<feature type="transmembrane region" description="Helical" evidence="1">
    <location>
        <begin position="161"/>
        <end position="181"/>
    </location>
</feature>
<keyword evidence="1" id="KW-0472">Membrane</keyword>